<dbReference type="RefSeq" id="WP_095984055.1">
    <property type="nucleotide sequence ID" value="NZ_CP022098.1"/>
</dbReference>
<evidence type="ECO:0000313" key="3">
    <source>
        <dbReference type="Proteomes" id="UP000217257"/>
    </source>
</evidence>
<dbReference type="NCBIfam" id="TIGR03882">
    <property type="entry name" value="cyclo_dehyd_2"/>
    <property type="match status" value="1"/>
</dbReference>
<reference evidence="2 3" key="1">
    <citation type="submission" date="2017-06" db="EMBL/GenBank/DDBJ databases">
        <title>Sequencing and comparative analysis of myxobacterial genomes.</title>
        <authorList>
            <person name="Rupp O."/>
            <person name="Goesmann A."/>
            <person name="Sogaard-Andersen L."/>
        </authorList>
    </citation>
    <scope>NUCLEOTIDE SEQUENCE [LARGE SCALE GENOMIC DNA]</scope>
    <source>
        <strain evidence="2 3">DSM 52655</strain>
    </source>
</reference>
<dbReference type="AlphaFoldDB" id="A0A250IUJ6"/>
<dbReference type="Pfam" id="PF02624">
    <property type="entry name" value="YcaO"/>
    <property type="match status" value="1"/>
</dbReference>
<proteinExistence type="predicted"/>
<dbReference type="PROSITE" id="PS51664">
    <property type="entry name" value="YCAO"/>
    <property type="match status" value="1"/>
</dbReference>
<sequence length="749" mass="83503">MAVPRIPVFSRHLQVESIESVGVFLLTDEDVVWLGGELYQALVPLADGQRSQDDIVAALEPRYTAAKVYYALERLTRKGYLVEAAPGIPPEDVEYWNGLGVDATSGARALASSRVSLVRSGNATLDTVLEEALEAAGIPLVEHGGGLTLVVADDYLNPSLAELNQRALRSGGPWVLARLTGKVAWLGPWFVPGKTACWECLAQRLRTNRLVLKFIEERRGQGFLSQPGRGSSESSLRAAASLLAMAMVRGLVTGKSGLEDVLVTLDMMALQTEHHTVVHRPQCPACGNPRLMEERQLRPLQLESQRKRFTQDGGHRLTSPEETLRLHQHHVSRLTGVVQQLKPIHTGQGELAPIIDSGPNFARRSQELDLLRQTLRNRSTGKGKTWAQARASGLCEAIERYCGVFQGDEARRWDTFRGLGEEALPPQLLLGFSERQYRIREHWNATSASRIHRVPHPFDEGQRVEWSPVWSLTQRRMRYVPTAYCYYGYSDGAPAFCWADSNGCAAGNSLEEAILQGFLELAERDAVALWWYNRVRRPRVRLEDFDEPYCHELAKSYQRMGREFWVLDLTTDLGIPTFAAISRDVTRAPERISMGFGAHLEARLGILRALTEMNQFLPLLELAAAGAPPGESEFTRWLETATLAWHPYLVPAEGALADTAAYLSQTGSEDLREDVERCVESARRLGLETLVLDQTRPDVGLSVARVIVPGLRHMWPRLGPGRLYDVPVRLGWLSQPTPEDQLNPVGIFI</sequence>
<dbReference type="Gene3D" id="3.90.930.60">
    <property type="match status" value="1"/>
</dbReference>
<evidence type="ECO:0000313" key="2">
    <source>
        <dbReference type="EMBL" id="ATB35424.1"/>
    </source>
</evidence>
<dbReference type="InterPro" id="IPR049274">
    <property type="entry name" value="LynD/TruD_wHTH-like"/>
</dbReference>
<dbReference type="Gene3D" id="3.40.50.720">
    <property type="entry name" value="NAD(P)-binding Rossmann-like Domain"/>
    <property type="match status" value="1"/>
</dbReference>
<dbReference type="GO" id="GO:0008641">
    <property type="term" value="F:ubiquitin-like modifier activating enzyme activity"/>
    <property type="evidence" value="ECO:0007669"/>
    <property type="project" value="InterPro"/>
</dbReference>
<feature type="domain" description="YcaO" evidence="1">
    <location>
        <begin position="381"/>
        <end position="749"/>
    </location>
</feature>
<accession>A0A250IUJ6</accession>
<dbReference type="SUPFAM" id="SSF69572">
    <property type="entry name" value="Activating enzymes of the ubiquitin-like proteins"/>
    <property type="match status" value="1"/>
</dbReference>
<dbReference type="PANTHER" id="PTHR37809:SF1">
    <property type="entry name" value="RIBOSOMAL PROTEIN S12 METHYLTHIOTRANSFERASE ACCESSORY FACTOR YCAO"/>
    <property type="match status" value="1"/>
</dbReference>
<dbReference type="NCBIfam" id="TIGR03604">
    <property type="entry name" value="TOMM_cyclo_SagD"/>
    <property type="match status" value="1"/>
</dbReference>
<dbReference type="InterPro" id="IPR003776">
    <property type="entry name" value="YcaO-like_dom"/>
</dbReference>
<organism evidence="2 3">
    <name type="scientific">Cystobacter fuscus</name>
    <dbReference type="NCBI Taxonomy" id="43"/>
    <lineage>
        <taxon>Bacteria</taxon>
        <taxon>Pseudomonadati</taxon>
        <taxon>Myxococcota</taxon>
        <taxon>Myxococcia</taxon>
        <taxon>Myxococcales</taxon>
        <taxon>Cystobacterineae</taxon>
        <taxon>Archangiaceae</taxon>
        <taxon>Cystobacter</taxon>
    </lineage>
</organism>
<dbReference type="Gene3D" id="3.30.160.660">
    <property type="match status" value="1"/>
</dbReference>
<dbReference type="EMBL" id="CP022098">
    <property type="protein sequence ID" value="ATB35424.1"/>
    <property type="molecule type" value="Genomic_DNA"/>
</dbReference>
<gene>
    <name evidence="2" type="ORF">CYFUS_000837</name>
</gene>
<dbReference type="Proteomes" id="UP000217257">
    <property type="component" value="Chromosome"/>
</dbReference>
<dbReference type="Gene3D" id="3.30.40.250">
    <property type="match status" value="1"/>
</dbReference>
<dbReference type="Gene3D" id="3.30.1330.230">
    <property type="match status" value="1"/>
</dbReference>
<evidence type="ECO:0000259" key="1">
    <source>
        <dbReference type="PROSITE" id="PS51664"/>
    </source>
</evidence>
<dbReference type="Pfam" id="PF21084">
    <property type="entry name" value="WHD_DUF4423_like"/>
    <property type="match status" value="1"/>
</dbReference>
<dbReference type="InterPro" id="IPR022291">
    <property type="entry name" value="Bacteriocin_synth_cyclodeHase"/>
</dbReference>
<dbReference type="KEGG" id="cfus:CYFUS_000837"/>
<dbReference type="InterPro" id="IPR035985">
    <property type="entry name" value="Ubiquitin-activating_enz"/>
</dbReference>
<dbReference type="NCBIfam" id="TIGR00702">
    <property type="entry name" value="YcaO-type kinase domain"/>
    <property type="match status" value="1"/>
</dbReference>
<name>A0A250IUJ6_9BACT</name>
<dbReference type="InterPro" id="IPR027624">
    <property type="entry name" value="TOMM_cyclo_SagD"/>
</dbReference>
<protein>
    <recommendedName>
        <fullName evidence="1">YcaO domain-containing protein</fullName>
    </recommendedName>
</protein>
<dbReference type="PANTHER" id="PTHR37809">
    <property type="entry name" value="RIBOSOMAL PROTEIN S12 METHYLTHIOTRANSFERASE ACCESSORY FACTOR YCAO"/>
    <property type="match status" value="1"/>
</dbReference>